<dbReference type="Gene3D" id="3.40.50.1820">
    <property type="entry name" value="alpha/beta hydrolase"/>
    <property type="match status" value="1"/>
</dbReference>
<evidence type="ECO:0000313" key="3">
    <source>
        <dbReference type="Proteomes" id="UP000184159"/>
    </source>
</evidence>
<dbReference type="Pfam" id="PF07819">
    <property type="entry name" value="PGAP1"/>
    <property type="match status" value="1"/>
</dbReference>
<proteinExistence type="predicted"/>
<protein>
    <submittedName>
        <fullName evidence="2">PGAP1-like protein</fullName>
    </submittedName>
</protein>
<dbReference type="AlphaFoldDB" id="A0A1M5ETJ2"/>
<evidence type="ECO:0000313" key="2">
    <source>
        <dbReference type="EMBL" id="SHF82565.1"/>
    </source>
</evidence>
<feature type="domain" description="GPI inositol-deacylase PGAP1-like alpha/beta" evidence="1">
    <location>
        <begin position="56"/>
        <end position="130"/>
    </location>
</feature>
<dbReference type="PANTHER" id="PTHR37946:SF1">
    <property type="entry name" value="SLL1969 PROTEIN"/>
    <property type="match status" value="1"/>
</dbReference>
<dbReference type="Proteomes" id="UP000184159">
    <property type="component" value="Unassembled WGS sequence"/>
</dbReference>
<accession>A0A1M5ETJ2</accession>
<organism evidence="2 3">
    <name type="scientific">Vibrio gazogenes DSM 21264 = NBRC 103151</name>
    <dbReference type="NCBI Taxonomy" id="1123492"/>
    <lineage>
        <taxon>Bacteria</taxon>
        <taxon>Pseudomonadati</taxon>
        <taxon>Pseudomonadota</taxon>
        <taxon>Gammaproteobacteria</taxon>
        <taxon>Vibrionales</taxon>
        <taxon>Vibrionaceae</taxon>
        <taxon>Vibrio</taxon>
    </lineage>
</organism>
<dbReference type="InterPro" id="IPR012908">
    <property type="entry name" value="PGAP1-ab_dom-like"/>
</dbReference>
<dbReference type="InterPro" id="IPR029058">
    <property type="entry name" value="AB_hydrolase_fold"/>
</dbReference>
<dbReference type="EMBL" id="FQUH01000018">
    <property type="protein sequence ID" value="SHF82565.1"/>
    <property type="molecule type" value="Genomic_DNA"/>
</dbReference>
<dbReference type="SUPFAM" id="SSF53474">
    <property type="entry name" value="alpha/beta-Hydrolases"/>
    <property type="match status" value="1"/>
</dbReference>
<sequence>MKESMKIILLHGLYMHGIALQPLRQRLNQLGYTTEVLSYNTVAIDDEKLFSNIDAALDETQTNILVGHSLGGLMIKNYLASRQPPTTQISHVVTIGSPLQGASIISKIQAMGFGMILGNAPNYGLQQHQDEWRFPQKLGSIAGTVAFGIRPMLFGNDSASDGTVTVEETKIPGMTDHLEIRYAHTTMLYSQTLASQIDGFIRHDRFQPES</sequence>
<gene>
    <name evidence="2" type="ORF">SAMN02745781_03246</name>
</gene>
<dbReference type="GO" id="GO:0016788">
    <property type="term" value="F:hydrolase activity, acting on ester bonds"/>
    <property type="evidence" value="ECO:0007669"/>
    <property type="project" value="InterPro"/>
</dbReference>
<dbReference type="PANTHER" id="PTHR37946">
    <property type="entry name" value="SLL1969 PROTEIN"/>
    <property type="match status" value="1"/>
</dbReference>
<evidence type="ECO:0000259" key="1">
    <source>
        <dbReference type="Pfam" id="PF07819"/>
    </source>
</evidence>
<name>A0A1M5ETJ2_VIBGA</name>
<reference evidence="3" key="1">
    <citation type="submission" date="2016-11" db="EMBL/GenBank/DDBJ databases">
        <authorList>
            <person name="Varghese N."/>
            <person name="Submissions S."/>
        </authorList>
    </citation>
    <scope>NUCLEOTIDE SEQUENCE [LARGE SCALE GENOMIC DNA]</scope>
    <source>
        <strain evidence="3">DSM 21264</strain>
    </source>
</reference>
<keyword evidence="3" id="KW-1185">Reference proteome</keyword>